<evidence type="ECO:0000256" key="1">
    <source>
        <dbReference type="SAM" id="MobiDB-lite"/>
    </source>
</evidence>
<comment type="caution">
    <text evidence="2">The sequence shown here is derived from an EMBL/GenBank/DDBJ whole genome shotgun (WGS) entry which is preliminary data.</text>
</comment>
<proteinExistence type="predicted"/>
<feature type="region of interest" description="Disordered" evidence="1">
    <location>
        <begin position="1"/>
        <end position="75"/>
    </location>
</feature>
<accession>A0A6A0H7Y6</accession>
<reference evidence="2" key="1">
    <citation type="submission" date="2014-08" db="EMBL/GenBank/DDBJ databases">
        <authorList>
            <person name="Murali S."/>
            <person name="Richards S."/>
            <person name="Bandaranaike D."/>
            <person name="Bellair M."/>
            <person name="Blankenburg K."/>
            <person name="Chao H."/>
            <person name="Dinh H."/>
            <person name="Doddapaneni H."/>
            <person name="Dugan-Rocha S."/>
            <person name="Elkadiri S."/>
            <person name="Gnanaolivu R."/>
            <person name="Hughes D."/>
            <person name="Lee S."/>
            <person name="Li M."/>
            <person name="Ming W."/>
            <person name="Munidasa M."/>
            <person name="Muniz J."/>
            <person name="Nguyen L."/>
            <person name="Osuji N."/>
            <person name="Pu L.-L."/>
            <person name="Puazo M."/>
            <person name="Skinner E."/>
            <person name="Qu C."/>
            <person name="Quiroz J."/>
            <person name="Raj R."/>
            <person name="Weissenberger G."/>
            <person name="Xin Y."/>
            <person name="Zou X."/>
            <person name="Han Y."/>
            <person name="Worley K."/>
            <person name="Muzny D."/>
            <person name="Gibbs R."/>
        </authorList>
    </citation>
    <scope>NUCLEOTIDE SEQUENCE</scope>
    <source>
        <strain evidence="2">HAZT.00-mixed</strain>
        <tissue evidence="2">Whole organism</tissue>
    </source>
</reference>
<dbReference type="AlphaFoldDB" id="A0A6A0H7Y6"/>
<feature type="compositionally biased region" description="Basic and acidic residues" evidence="1">
    <location>
        <begin position="447"/>
        <end position="467"/>
    </location>
</feature>
<gene>
    <name evidence="2" type="ORF">HAZT_HAZT006391</name>
</gene>
<evidence type="ECO:0000313" key="2">
    <source>
        <dbReference type="EMBL" id="KAA0201374.1"/>
    </source>
</evidence>
<feature type="compositionally biased region" description="Basic and acidic residues" evidence="1">
    <location>
        <begin position="427"/>
        <end position="439"/>
    </location>
</feature>
<feature type="compositionally biased region" description="Basic and acidic residues" evidence="1">
    <location>
        <begin position="635"/>
        <end position="650"/>
    </location>
</feature>
<dbReference type="OrthoDB" id="10692039at2759"/>
<feature type="region of interest" description="Disordered" evidence="1">
    <location>
        <begin position="625"/>
        <end position="683"/>
    </location>
</feature>
<feature type="compositionally biased region" description="Basic residues" evidence="1">
    <location>
        <begin position="500"/>
        <end position="537"/>
    </location>
</feature>
<name>A0A6A0H7Y6_HYAAZ</name>
<feature type="compositionally biased region" description="Basic residues" evidence="1">
    <location>
        <begin position="468"/>
        <end position="491"/>
    </location>
</feature>
<organism evidence="2">
    <name type="scientific">Hyalella azteca</name>
    <name type="common">Amphipod</name>
    <dbReference type="NCBI Taxonomy" id="294128"/>
    <lineage>
        <taxon>Eukaryota</taxon>
        <taxon>Metazoa</taxon>
        <taxon>Ecdysozoa</taxon>
        <taxon>Arthropoda</taxon>
        <taxon>Crustacea</taxon>
        <taxon>Multicrustacea</taxon>
        <taxon>Malacostraca</taxon>
        <taxon>Eumalacostraca</taxon>
        <taxon>Peracarida</taxon>
        <taxon>Amphipoda</taxon>
        <taxon>Senticaudata</taxon>
        <taxon>Talitrida</taxon>
        <taxon>Talitroidea</taxon>
        <taxon>Hyalellidae</taxon>
        <taxon>Hyalella</taxon>
    </lineage>
</organism>
<protein>
    <submittedName>
        <fullName evidence="2">Uncharacterized protein</fullName>
    </submittedName>
</protein>
<feature type="compositionally biased region" description="Basic and acidic residues" evidence="1">
    <location>
        <begin position="1"/>
        <end position="16"/>
    </location>
</feature>
<dbReference type="Proteomes" id="UP000711488">
    <property type="component" value="Unassembled WGS sequence"/>
</dbReference>
<feature type="compositionally biased region" description="Low complexity" evidence="1">
    <location>
        <begin position="126"/>
        <end position="147"/>
    </location>
</feature>
<feature type="region of interest" description="Disordered" evidence="1">
    <location>
        <begin position="125"/>
        <end position="148"/>
    </location>
</feature>
<feature type="region of interest" description="Disordered" evidence="1">
    <location>
        <begin position="572"/>
        <end position="611"/>
    </location>
</feature>
<reference evidence="2" key="2">
    <citation type="journal article" date="2018" name="Environ. Sci. Technol.">
        <title>The Toxicogenome of Hyalella azteca: A Model for Sediment Ecotoxicology and Evolutionary Toxicology.</title>
        <authorList>
            <person name="Poynton H.C."/>
            <person name="Hasenbein S."/>
            <person name="Benoit J.B."/>
            <person name="Sepulveda M.S."/>
            <person name="Poelchau M.F."/>
            <person name="Hughes D.S.T."/>
            <person name="Murali S.C."/>
            <person name="Chen S."/>
            <person name="Glastad K.M."/>
            <person name="Goodisman M.A.D."/>
            <person name="Werren J.H."/>
            <person name="Vineis J.H."/>
            <person name="Bowen J.L."/>
            <person name="Friedrich M."/>
            <person name="Jones J."/>
            <person name="Robertson H.M."/>
            <person name="Feyereisen R."/>
            <person name="Mechler-Hickson A."/>
            <person name="Mathers N."/>
            <person name="Lee C.E."/>
            <person name="Colbourne J.K."/>
            <person name="Biales A."/>
            <person name="Johnston J.S."/>
            <person name="Wellborn G.A."/>
            <person name="Rosendale A.J."/>
            <person name="Cridge A.G."/>
            <person name="Munoz-Torres M.C."/>
            <person name="Bain P.A."/>
            <person name="Manny A.R."/>
            <person name="Major K.M."/>
            <person name="Lambert F.N."/>
            <person name="Vulpe C.D."/>
            <person name="Tuck P."/>
            <person name="Blalock B.J."/>
            <person name="Lin Y.Y."/>
            <person name="Smith M.E."/>
            <person name="Ochoa-Acuna H."/>
            <person name="Chen M.M."/>
            <person name="Childers C.P."/>
            <person name="Qu J."/>
            <person name="Dugan S."/>
            <person name="Lee S.L."/>
            <person name="Chao H."/>
            <person name="Dinh H."/>
            <person name="Han Y."/>
            <person name="Doddapaneni H."/>
            <person name="Worley K.C."/>
            <person name="Muzny D.M."/>
            <person name="Gibbs R.A."/>
            <person name="Richards S."/>
        </authorList>
    </citation>
    <scope>NUCLEOTIDE SEQUENCE</scope>
    <source>
        <strain evidence="2">HAZT.00-mixed</strain>
        <tissue evidence="2">Whole organism</tissue>
    </source>
</reference>
<dbReference type="EMBL" id="JQDR03005529">
    <property type="protein sequence ID" value="KAA0201374.1"/>
    <property type="molecule type" value="Genomic_DNA"/>
</dbReference>
<sequence>MALKEHAAHGEKGHSDKSKKHKHKEGDSKSFGHKHHEDHHKAYEGKEGHKEAKGESSGHGKGHGHGDKGSHSAPVKKIVSTTVLKPASTGMNSPAVAELDDKVSKSPVKQGLAINIEVQPLEQHHQQQQYLQKQQQQQQQELQKQQQNNPHFNKQHLENLQKLQLQQLLLQQQQQQLLQQQQQAEHERLLQAQSLSGDLQAQSAQEVPVPVIIYQPGSSGISTAFSTTQASVPNESSTSSIFYFTDTAMPQNNEVDTKSRIRNAPTPEPIKIMHLPLLTGLKQTDERQSVVSYASFEKSTAQPANVVVPHDRISDQNPNIVHRQVVSHPEKLTSVKEDFIVQQSSNVLAHPARSHELSEDELLLHLIVQNKIPAHIQDKIESDNSGIEVRAKGESPQALGPVLKKEKSQQVSLVVGSEEIKPASSDGHGHPHGGKDYHESSGAQKKLYKEEGTEASKGGKEKEGFKKEQHKAHDKKHHKKFIDKGGKKHHEKEHQESYKGHFKKGKKGKKGHKKGSKKTFKKGHHDKGSKTHHHTKIYSKKKDYYDENDMKKHFQSHENFDSLFDKHKKGYKKSGGFSGEKHHKSFGDSKHHGTKKSRTHHNKHKKGHGKKNIFDNFHDFDHKKIHHSSNHSPKSSHDYFSDGFHHESGGHHNHHHGFTDLGSHHHKFSGSNNVENIIKKMSG</sequence>
<feature type="compositionally biased region" description="Basic and acidic residues" evidence="1">
    <location>
        <begin position="39"/>
        <end position="70"/>
    </location>
</feature>
<feature type="compositionally biased region" description="Basic residues" evidence="1">
    <location>
        <begin position="592"/>
        <end position="611"/>
    </location>
</feature>
<feature type="region of interest" description="Disordered" evidence="1">
    <location>
        <begin position="420"/>
        <end position="537"/>
    </location>
</feature>
<reference evidence="2" key="3">
    <citation type="submission" date="2019-06" db="EMBL/GenBank/DDBJ databases">
        <authorList>
            <person name="Poynton C."/>
            <person name="Hasenbein S."/>
            <person name="Benoit J.B."/>
            <person name="Sepulveda M.S."/>
            <person name="Poelchau M.F."/>
            <person name="Murali S.C."/>
            <person name="Chen S."/>
            <person name="Glastad K.M."/>
            <person name="Werren J.H."/>
            <person name="Vineis J.H."/>
            <person name="Bowen J.L."/>
            <person name="Friedrich M."/>
            <person name="Jones J."/>
            <person name="Robertson H.M."/>
            <person name="Feyereisen R."/>
            <person name="Mechler-Hickson A."/>
            <person name="Mathers N."/>
            <person name="Lee C.E."/>
            <person name="Colbourne J.K."/>
            <person name="Biales A."/>
            <person name="Johnston J.S."/>
            <person name="Wellborn G.A."/>
            <person name="Rosendale A.J."/>
            <person name="Cridge A.G."/>
            <person name="Munoz-Torres M.C."/>
            <person name="Bain P.A."/>
            <person name="Manny A.R."/>
            <person name="Major K.M."/>
            <person name="Lambert F.N."/>
            <person name="Vulpe C.D."/>
            <person name="Tuck P."/>
            <person name="Blalock B.J."/>
            <person name="Lin Y.-Y."/>
            <person name="Smith M.E."/>
            <person name="Ochoa-Acuna H."/>
            <person name="Chen M.-J.M."/>
            <person name="Childers C.P."/>
            <person name="Qu J."/>
            <person name="Dugan S."/>
            <person name="Lee S.L."/>
            <person name="Chao H."/>
            <person name="Dinh H."/>
            <person name="Han Y."/>
            <person name="Doddapaneni H."/>
            <person name="Worley K.C."/>
            <person name="Muzny D.M."/>
            <person name="Gibbs R.A."/>
            <person name="Richards S."/>
        </authorList>
    </citation>
    <scope>NUCLEOTIDE SEQUENCE</scope>
    <source>
        <strain evidence="2">HAZT.00-mixed</strain>
        <tissue evidence="2">Whole organism</tissue>
    </source>
</reference>